<dbReference type="RefSeq" id="WP_343782700.1">
    <property type="nucleotide sequence ID" value="NZ_BAAACZ010000010.1"/>
</dbReference>
<dbReference type="InterPro" id="IPR011990">
    <property type="entry name" value="TPR-like_helical_dom_sf"/>
</dbReference>
<comment type="caution">
    <text evidence="2">The sequence shown here is derived from an EMBL/GenBank/DDBJ whole genome shotgun (WGS) entry which is preliminary data.</text>
</comment>
<proteinExistence type="predicted"/>
<gene>
    <name evidence="2" type="ORF">GCM10008935_14000</name>
</gene>
<keyword evidence="1" id="KW-0175">Coiled coil</keyword>
<evidence type="ECO:0008006" key="4">
    <source>
        <dbReference type="Google" id="ProtNLM"/>
    </source>
</evidence>
<reference evidence="2 3" key="1">
    <citation type="journal article" date="2019" name="Int. J. Syst. Evol. Microbiol.">
        <title>The Global Catalogue of Microorganisms (GCM) 10K type strain sequencing project: providing services to taxonomists for standard genome sequencing and annotation.</title>
        <authorList>
            <consortium name="The Broad Institute Genomics Platform"/>
            <consortium name="The Broad Institute Genome Sequencing Center for Infectious Disease"/>
            <person name="Wu L."/>
            <person name="Ma J."/>
        </authorList>
    </citation>
    <scope>NUCLEOTIDE SEQUENCE [LARGE SCALE GENOMIC DNA]</scope>
    <source>
        <strain evidence="2 3">JCM 14193</strain>
    </source>
</reference>
<sequence>MTIDKLKDELSYINDYVYFDEDDYLREKVSNLSKINELIKEAEQLLKVCKIEEDKYFIQGTLGNLYRISEFPKRSIYYLEQCYEYAVHHNDLKKEIVTLIRLGEAYKYADQLEHALSLFNEAIRKCKSFNETKFLDFALQHKGKCLVELKRFEEAESV</sequence>
<evidence type="ECO:0000256" key="1">
    <source>
        <dbReference type="SAM" id="Coils"/>
    </source>
</evidence>
<dbReference type="EMBL" id="BAAACZ010000010">
    <property type="protein sequence ID" value="GAA0459898.1"/>
    <property type="molecule type" value="Genomic_DNA"/>
</dbReference>
<dbReference type="SUPFAM" id="SSF48452">
    <property type="entry name" value="TPR-like"/>
    <property type="match status" value="1"/>
</dbReference>
<name>A0ABN0ZUX8_9BACI</name>
<organism evidence="2 3">
    <name type="scientific">Alkalibacillus silvisoli</name>
    <dbReference type="NCBI Taxonomy" id="392823"/>
    <lineage>
        <taxon>Bacteria</taxon>
        <taxon>Bacillati</taxon>
        <taxon>Bacillota</taxon>
        <taxon>Bacilli</taxon>
        <taxon>Bacillales</taxon>
        <taxon>Bacillaceae</taxon>
        <taxon>Alkalibacillus</taxon>
    </lineage>
</organism>
<keyword evidence="3" id="KW-1185">Reference proteome</keyword>
<protein>
    <recommendedName>
        <fullName evidence="4">Tetratricopeptide repeat protein</fullName>
    </recommendedName>
</protein>
<evidence type="ECO:0000313" key="3">
    <source>
        <dbReference type="Proteomes" id="UP001500740"/>
    </source>
</evidence>
<dbReference type="Gene3D" id="1.25.40.10">
    <property type="entry name" value="Tetratricopeptide repeat domain"/>
    <property type="match status" value="1"/>
</dbReference>
<accession>A0ABN0ZUX8</accession>
<dbReference type="Proteomes" id="UP001500740">
    <property type="component" value="Unassembled WGS sequence"/>
</dbReference>
<evidence type="ECO:0000313" key="2">
    <source>
        <dbReference type="EMBL" id="GAA0459898.1"/>
    </source>
</evidence>
<feature type="coiled-coil region" evidence="1">
    <location>
        <begin position="25"/>
        <end position="55"/>
    </location>
</feature>